<dbReference type="SUPFAM" id="SSF53850">
    <property type="entry name" value="Periplasmic binding protein-like II"/>
    <property type="match status" value="1"/>
</dbReference>
<dbReference type="InterPro" id="IPR050950">
    <property type="entry name" value="HTH-type_LysR_regulators"/>
</dbReference>
<dbReference type="PANTHER" id="PTHR30419:SF8">
    <property type="entry name" value="NITROGEN ASSIMILATION TRANSCRIPTIONAL ACTIVATOR-RELATED"/>
    <property type="match status" value="1"/>
</dbReference>
<dbReference type="Gene3D" id="3.40.190.290">
    <property type="match status" value="1"/>
</dbReference>
<dbReference type="Pfam" id="PF03466">
    <property type="entry name" value="LysR_substrate"/>
    <property type="match status" value="1"/>
</dbReference>
<reference evidence="6" key="1">
    <citation type="submission" date="2018-06" db="EMBL/GenBank/DDBJ databases">
        <authorList>
            <person name="Zhirakovskaya E."/>
        </authorList>
    </citation>
    <scope>NUCLEOTIDE SEQUENCE</scope>
</reference>
<dbReference type="InterPro" id="IPR036388">
    <property type="entry name" value="WH-like_DNA-bd_sf"/>
</dbReference>
<dbReference type="GO" id="GO:0003700">
    <property type="term" value="F:DNA-binding transcription factor activity"/>
    <property type="evidence" value="ECO:0007669"/>
    <property type="project" value="InterPro"/>
</dbReference>
<evidence type="ECO:0000256" key="3">
    <source>
        <dbReference type="ARBA" id="ARBA00023125"/>
    </source>
</evidence>
<protein>
    <recommendedName>
        <fullName evidence="5">HTH lysR-type domain-containing protein</fullName>
    </recommendedName>
</protein>
<keyword evidence="2" id="KW-0805">Transcription regulation</keyword>
<evidence type="ECO:0000313" key="6">
    <source>
        <dbReference type="EMBL" id="VAX37441.1"/>
    </source>
</evidence>
<comment type="similarity">
    <text evidence="1">Belongs to the LysR transcriptional regulatory family.</text>
</comment>
<dbReference type="AlphaFoldDB" id="A0A3B1DF10"/>
<evidence type="ECO:0000256" key="4">
    <source>
        <dbReference type="ARBA" id="ARBA00023163"/>
    </source>
</evidence>
<name>A0A3B1DF10_9ZZZZ</name>
<dbReference type="SUPFAM" id="SSF46785">
    <property type="entry name" value="Winged helix' DNA-binding domain"/>
    <property type="match status" value="1"/>
</dbReference>
<dbReference type="PROSITE" id="PS50931">
    <property type="entry name" value="HTH_LYSR"/>
    <property type="match status" value="1"/>
</dbReference>
<keyword evidence="4" id="KW-0804">Transcription</keyword>
<evidence type="ECO:0000259" key="5">
    <source>
        <dbReference type="PROSITE" id="PS50931"/>
    </source>
</evidence>
<dbReference type="InterPro" id="IPR036390">
    <property type="entry name" value="WH_DNA-bd_sf"/>
</dbReference>
<dbReference type="Gene3D" id="1.10.10.10">
    <property type="entry name" value="Winged helix-like DNA-binding domain superfamily/Winged helix DNA-binding domain"/>
    <property type="match status" value="1"/>
</dbReference>
<accession>A0A3B1DF10</accession>
<feature type="domain" description="HTH lysR-type" evidence="5">
    <location>
        <begin position="7"/>
        <end position="59"/>
    </location>
</feature>
<dbReference type="GO" id="GO:0003677">
    <property type="term" value="F:DNA binding"/>
    <property type="evidence" value="ECO:0007669"/>
    <property type="project" value="UniProtKB-KW"/>
</dbReference>
<dbReference type="GO" id="GO:0005829">
    <property type="term" value="C:cytosol"/>
    <property type="evidence" value="ECO:0007669"/>
    <property type="project" value="TreeGrafter"/>
</dbReference>
<dbReference type="InterPro" id="IPR000847">
    <property type="entry name" value="LysR_HTH_N"/>
</dbReference>
<dbReference type="PANTHER" id="PTHR30419">
    <property type="entry name" value="HTH-TYPE TRANSCRIPTIONAL REGULATOR YBHD"/>
    <property type="match status" value="1"/>
</dbReference>
<evidence type="ECO:0000256" key="2">
    <source>
        <dbReference type="ARBA" id="ARBA00023015"/>
    </source>
</evidence>
<proteinExistence type="inferred from homology"/>
<dbReference type="PRINTS" id="PR00039">
    <property type="entry name" value="HTHLYSR"/>
</dbReference>
<dbReference type="Pfam" id="PF00126">
    <property type="entry name" value="HTH_1"/>
    <property type="match status" value="1"/>
</dbReference>
<gene>
    <name evidence="6" type="ORF">MNBD_UNCLBAC01-1079</name>
</gene>
<dbReference type="EMBL" id="UOGJ01000128">
    <property type="protein sequence ID" value="VAX37441.1"/>
    <property type="molecule type" value="Genomic_DNA"/>
</dbReference>
<sequence length="294" mass="33597">MVDLFFLKTFVSVAKFSSFRVAAERNFITQPAVSQHIRILEQKFKSKLFERQGKRISLTAAGKIFLPCAENILKQYEEAKIQIGEINNKYTGTIRIATIYSIGLHELQKKLRSFLRKYPQVDIHLEYCHNNTIYEMILNRTIDFGLVAFPRKTPGIISKQFSDDNLVLIQSPHHPVINKKTISLKNLNYEKFIAFAHNTPTGKIIHKLLRKENVLPKIVHEYDNIETLKSAVQIGMGCAIVPKSTVAQELKTKTLEMIKVTDLSLTRPLGILHPEGKTFTKSSKTFYAMMTNTS</sequence>
<dbReference type="InterPro" id="IPR005119">
    <property type="entry name" value="LysR_subst-bd"/>
</dbReference>
<organism evidence="6">
    <name type="scientific">hydrothermal vent metagenome</name>
    <dbReference type="NCBI Taxonomy" id="652676"/>
    <lineage>
        <taxon>unclassified sequences</taxon>
        <taxon>metagenomes</taxon>
        <taxon>ecological metagenomes</taxon>
    </lineage>
</organism>
<evidence type="ECO:0000256" key="1">
    <source>
        <dbReference type="ARBA" id="ARBA00009437"/>
    </source>
</evidence>
<dbReference type="CDD" id="cd05466">
    <property type="entry name" value="PBP2_LTTR_substrate"/>
    <property type="match status" value="1"/>
</dbReference>
<keyword evidence="3" id="KW-0238">DNA-binding</keyword>
<dbReference type="FunFam" id="1.10.10.10:FF:000001">
    <property type="entry name" value="LysR family transcriptional regulator"/>
    <property type="match status" value="1"/>
</dbReference>